<dbReference type="InterPro" id="IPR033896">
    <property type="entry name" value="MEF2-like_N"/>
</dbReference>
<evidence type="ECO:0000259" key="7">
    <source>
        <dbReference type="PROSITE" id="PS50066"/>
    </source>
</evidence>
<evidence type="ECO:0000256" key="6">
    <source>
        <dbReference type="SAM" id="Coils"/>
    </source>
</evidence>
<dbReference type="InterPro" id="IPR050142">
    <property type="entry name" value="MADS-box/MEF2_TF"/>
</dbReference>
<dbReference type="SUPFAM" id="SSF55455">
    <property type="entry name" value="SRF-like"/>
    <property type="match status" value="1"/>
</dbReference>
<keyword evidence="6" id="KW-0175">Coiled coil</keyword>
<comment type="subcellular location">
    <subcellularLocation>
        <location evidence="1">Nucleus</location>
    </subcellularLocation>
</comment>
<dbReference type="GO" id="GO:0046983">
    <property type="term" value="F:protein dimerization activity"/>
    <property type="evidence" value="ECO:0007669"/>
    <property type="project" value="InterPro"/>
</dbReference>
<dbReference type="PRINTS" id="PR00404">
    <property type="entry name" value="MADSDOMAIN"/>
</dbReference>
<dbReference type="GO" id="GO:0000977">
    <property type="term" value="F:RNA polymerase II transcription regulatory region sequence-specific DNA binding"/>
    <property type="evidence" value="ECO:0007669"/>
    <property type="project" value="InterPro"/>
</dbReference>
<dbReference type="GO" id="GO:0003700">
    <property type="term" value="F:DNA-binding transcription factor activity"/>
    <property type="evidence" value="ECO:0007669"/>
    <property type="project" value="InterPro"/>
</dbReference>
<evidence type="ECO:0000256" key="2">
    <source>
        <dbReference type="ARBA" id="ARBA00023015"/>
    </source>
</evidence>
<name>A0A8F2Z0D5_CUNLA</name>
<sequence>MGRGKIEIKKIENTTNRNVTFCKRRNGLMKKAFELSVLCDAEVAVIVFNNRGKLYEYSSKECSLHKTIQRYRKTTIDSSDRGAITEVNTRNWEEEVAKLRQDIELLDITNKNLVGERIENMNQKQLKNLEHKIDKAFSKVRKRKEEVMCEKIALGRRNEDMLKQENDEIRSWIMERECYQRTNMLLSQPEYNALPAYASQNFVHGNLITTANHFARQEQTTLQLG</sequence>
<evidence type="ECO:0000313" key="9">
    <source>
        <dbReference type="EMBL" id="QWX93741.1"/>
    </source>
</evidence>
<dbReference type="FunFam" id="3.40.1810.10:FF:000003">
    <property type="entry name" value="MADS-box transcription factor MADS-MC"/>
    <property type="match status" value="1"/>
</dbReference>
<keyword evidence="3" id="KW-0238">DNA-binding</keyword>
<dbReference type="PROSITE" id="PS51297">
    <property type="entry name" value="K_BOX"/>
    <property type="match status" value="1"/>
</dbReference>
<feature type="domain" description="MADS-box" evidence="7">
    <location>
        <begin position="1"/>
        <end position="61"/>
    </location>
</feature>
<dbReference type="InterPro" id="IPR002487">
    <property type="entry name" value="TF_Kbox"/>
</dbReference>
<keyword evidence="5" id="KW-0539">Nucleus</keyword>
<reference evidence="9" key="1">
    <citation type="submission" date="2020-02" db="EMBL/GenBank/DDBJ databases">
        <title>Genome-wide identification and analysis of the MADS-box gene family in Cunninghamia lanceolate (Lamb.) Hook.</title>
        <authorList>
            <person name="Xie Y."/>
        </authorList>
    </citation>
    <scope>NUCLEOTIDE SEQUENCE</scope>
</reference>
<dbReference type="EMBL" id="MT103469">
    <property type="protein sequence ID" value="QWX93741.1"/>
    <property type="molecule type" value="mRNA"/>
</dbReference>
<evidence type="ECO:0000256" key="1">
    <source>
        <dbReference type="ARBA" id="ARBA00004123"/>
    </source>
</evidence>
<evidence type="ECO:0000256" key="3">
    <source>
        <dbReference type="ARBA" id="ARBA00023125"/>
    </source>
</evidence>
<keyword evidence="4" id="KW-0804">Transcription</keyword>
<dbReference type="CDD" id="cd00265">
    <property type="entry name" value="MADS_MEF2_like"/>
    <property type="match status" value="1"/>
</dbReference>
<evidence type="ECO:0000259" key="8">
    <source>
        <dbReference type="PROSITE" id="PS51297"/>
    </source>
</evidence>
<organism evidence="9">
    <name type="scientific">Cunninghamia lanceolata</name>
    <name type="common">China fir</name>
    <name type="synonym">Pinus lanceolata</name>
    <dbReference type="NCBI Taxonomy" id="28977"/>
    <lineage>
        <taxon>Eukaryota</taxon>
        <taxon>Viridiplantae</taxon>
        <taxon>Streptophyta</taxon>
        <taxon>Embryophyta</taxon>
        <taxon>Tracheophyta</taxon>
        <taxon>Spermatophyta</taxon>
        <taxon>Pinopsida</taxon>
        <taxon>Pinidae</taxon>
        <taxon>Conifers II</taxon>
        <taxon>Cupressales</taxon>
        <taxon>Cupressaceae</taxon>
        <taxon>Cunninghamia</taxon>
    </lineage>
</organism>
<evidence type="ECO:0000256" key="5">
    <source>
        <dbReference type="ARBA" id="ARBA00023242"/>
    </source>
</evidence>
<dbReference type="GO" id="GO:0045944">
    <property type="term" value="P:positive regulation of transcription by RNA polymerase II"/>
    <property type="evidence" value="ECO:0007669"/>
    <property type="project" value="InterPro"/>
</dbReference>
<accession>A0A8F2Z0D5</accession>
<dbReference type="Pfam" id="PF00319">
    <property type="entry name" value="SRF-TF"/>
    <property type="match status" value="1"/>
</dbReference>
<evidence type="ECO:0000256" key="4">
    <source>
        <dbReference type="ARBA" id="ARBA00023163"/>
    </source>
</evidence>
<feature type="coiled-coil region" evidence="6">
    <location>
        <begin position="89"/>
        <end position="146"/>
    </location>
</feature>
<dbReference type="AlphaFoldDB" id="A0A8F2Z0D5"/>
<keyword evidence="2" id="KW-0805">Transcription regulation</keyword>
<dbReference type="PROSITE" id="PS00350">
    <property type="entry name" value="MADS_BOX_1"/>
    <property type="match status" value="1"/>
</dbReference>
<dbReference type="PROSITE" id="PS50066">
    <property type="entry name" value="MADS_BOX_2"/>
    <property type="match status" value="1"/>
</dbReference>
<dbReference type="GO" id="GO:0005634">
    <property type="term" value="C:nucleus"/>
    <property type="evidence" value="ECO:0007669"/>
    <property type="project" value="UniProtKB-SubCell"/>
</dbReference>
<dbReference type="Gene3D" id="3.40.1810.10">
    <property type="entry name" value="Transcription factor, MADS-box"/>
    <property type="match status" value="1"/>
</dbReference>
<protein>
    <submittedName>
        <fullName evidence="9">MADS-box protein 2</fullName>
    </submittedName>
</protein>
<dbReference type="InterPro" id="IPR002100">
    <property type="entry name" value="TF_MADSbox"/>
</dbReference>
<dbReference type="PANTHER" id="PTHR48019">
    <property type="entry name" value="SERUM RESPONSE FACTOR HOMOLOG"/>
    <property type="match status" value="1"/>
</dbReference>
<gene>
    <name evidence="9" type="primary">MADS2</name>
</gene>
<dbReference type="InterPro" id="IPR036879">
    <property type="entry name" value="TF_MADSbox_sf"/>
</dbReference>
<feature type="domain" description="K-box" evidence="8">
    <location>
        <begin position="89"/>
        <end position="179"/>
    </location>
</feature>
<dbReference type="Pfam" id="PF01486">
    <property type="entry name" value="K-box"/>
    <property type="match status" value="1"/>
</dbReference>
<dbReference type="SMART" id="SM00432">
    <property type="entry name" value="MADS"/>
    <property type="match status" value="1"/>
</dbReference>
<proteinExistence type="evidence at transcript level"/>